<dbReference type="Proteomes" id="UP000030742">
    <property type="component" value="Unassembled WGS sequence"/>
</dbReference>
<accession>U4UPR2</accession>
<name>U4UPR2_DENPD</name>
<sequence>MGDLVNNWNINSIMESATSSSLSFTASAEPSNDVADNSTNQIEYSEFGEQPVRADDVDSDSRHGFLNATTNITVIEVQTESRDAVDSTADNKKHICEGSDSGVEVIDTAEYHRALSSNSGVSQDCDNACARSRDSSISYCSNYEEAYNILVRKNSTLLEDYTLRNGDVTSENGSESSSLSGSQSRSRRNNSIVVKKKATATSDRKKDVSSVVKERSRCKPPITPARNAINSATRLKSIERLQTRQAVPPRTSSSSRNKPVPNHLDLAKTVTRKPSARSTQASTARSSTQATPVEDSRWTSNKPPTSMVRSLRGNLDQQSRLSHVESKTIEKYATLPRRKKEKDKISEGAKEEKKATHQSLGKKGSKETTPKMFSSPYVLKPKVKTKIYHEMNIQTALTMSDIQQALAGSLVSTKSPEEREKCSKDVQVDIGIKEMDKLKEDLKCLTDKYELLIKEHKDQTVKLKETEDKLKEETLQKEGLREELNNNSQRVLAILGQAGESESPDKSLAAQKALLQQNQDALAESLELQDFMQAEKTTLADSLKESENEIKKFQKIIAQKDKDLNERNEECKQLSRLCEQRRLENLNLQARIGNLEVKSRELLVHQGSSVSGASVALASLIERLNVLAEELITAYSISEQELDDVIYHNEAYNTSSSVESTPEKSKLFIDQKPSPSGKGSSFVSAVINAIKNAASGRDISRKNSLCDRSSSNEMLDSETEPCLMMEHVLEDVVVPDGEIFPPISLVDQVIEVDNVITRLLKVIRIIQIENEDCMSELQDQRDNLTEQVDKQKETNKLVVKQLKDWEVLGARLKTEVKELMNQLSRKNNEMDGVKTELNKQREQVEKLNQDVCDLSTALSKAELDMRVKEEEVEHELEKFQKTGAIPSAEILARVAVYENELPNLKERLLEKEKRLNELKQEFHAGKQVLTESLKDAVTEAKRQYDAIDRALEVLHSIQSVVQQCPPLAKLQRDLEEISFQSASSMPLVSPADCNANAGLIQSVNMDVTPAINTTA</sequence>
<dbReference type="OrthoDB" id="7475679at2759"/>
<feature type="compositionally biased region" description="Basic and acidic residues" evidence="2">
    <location>
        <begin position="342"/>
        <end position="355"/>
    </location>
</feature>
<evidence type="ECO:0000313" key="4">
    <source>
        <dbReference type="Proteomes" id="UP000030742"/>
    </source>
</evidence>
<organism evidence="3 4">
    <name type="scientific">Dendroctonus ponderosae</name>
    <name type="common">Mountain pine beetle</name>
    <dbReference type="NCBI Taxonomy" id="77166"/>
    <lineage>
        <taxon>Eukaryota</taxon>
        <taxon>Metazoa</taxon>
        <taxon>Ecdysozoa</taxon>
        <taxon>Arthropoda</taxon>
        <taxon>Hexapoda</taxon>
        <taxon>Insecta</taxon>
        <taxon>Pterygota</taxon>
        <taxon>Neoptera</taxon>
        <taxon>Endopterygota</taxon>
        <taxon>Coleoptera</taxon>
        <taxon>Polyphaga</taxon>
        <taxon>Cucujiformia</taxon>
        <taxon>Curculionidae</taxon>
        <taxon>Scolytinae</taxon>
        <taxon>Dendroctonus</taxon>
    </lineage>
</organism>
<feature type="compositionally biased region" description="Basic and acidic residues" evidence="2">
    <location>
        <begin position="202"/>
        <end position="217"/>
    </location>
</feature>
<protein>
    <submittedName>
        <fullName evidence="3">Uncharacterized protein</fullName>
    </submittedName>
</protein>
<dbReference type="STRING" id="77166.U4UPR2"/>
<feature type="coiled-coil region" evidence="1">
    <location>
        <begin position="774"/>
        <end position="921"/>
    </location>
</feature>
<feature type="compositionally biased region" description="Low complexity" evidence="2">
    <location>
        <begin position="276"/>
        <end position="291"/>
    </location>
</feature>
<evidence type="ECO:0000313" key="3">
    <source>
        <dbReference type="EMBL" id="ERL95097.1"/>
    </source>
</evidence>
<feature type="coiled-coil region" evidence="1">
    <location>
        <begin position="435"/>
        <end position="490"/>
    </location>
</feature>
<proteinExistence type="predicted"/>
<feature type="compositionally biased region" description="Polar residues" evidence="2">
    <location>
        <begin position="298"/>
        <end position="308"/>
    </location>
</feature>
<feature type="coiled-coil region" evidence="1">
    <location>
        <begin position="543"/>
        <end position="577"/>
    </location>
</feature>
<dbReference type="Gene3D" id="1.20.1170.10">
    <property type="match status" value="1"/>
</dbReference>
<dbReference type="EMBL" id="KB632406">
    <property type="protein sequence ID" value="ERL95097.1"/>
    <property type="molecule type" value="Genomic_DNA"/>
</dbReference>
<reference evidence="3 4" key="1">
    <citation type="journal article" date="2013" name="Genome Biol.">
        <title>Draft genome of the mountain pine beetle, Dendroctonus ponderosae Hopkins, a major forest pest.</title>
        <authorList>
            <person name="Keeling C.I."/>
            <person name="Yuen M.M."/>
            <person name="Liao N.Y."/>
            <person name="Docking T.R."/>
            <person name="Chan S.K."/>
            <person name="Taylor G.A."/>
            <person name="Palmquist D.L."/>
            <person name="Jackman S.D."/>
            <person name="Nguyen A."/>
            <person name="Li M."/>
            <person name="Henderson H."/>
            <person name="Janes J.K."/>
            <person name="Zhao Y."/>
            <person name="Pandoh P."/>
            <person name="Moore R."/>
            <person name="Sperling F.A."/>
            <person name="Huber D.P."/>
            <person name="Birol I."/>
            <person name="Jones S.J."/>
            <person name="Bohlmann J."/>
        </authorList>
    </citation>
    <scope>NUCLEOTIDE SEQUENCE</scope>
</reference>
<evidence type="ECO:0000256" key="1">
    <source>
        <dbReference type="SAM" id="Coils"/>
    </source>
</evidence>
<evidence type="ECO:0000256" key="2">
    <source>
        <dbReference type="SAM" id="MobiDB-lite"/>
    </source>
</evidence>
<gene>
    <name evidence="3" type="ORF">D910_12367</name>
</gene>
<feature type="region of interest" description="Disordered" evidence="2">
    <location>
        <begin position="335"/>
        <end position="373"/>
    </location>
</feature>
<feature type="region of interest" description="Disordered" evidence="2">
    <location>
        <begin position="654"/>
        <end position="680"/>
    </location>
</feature>
<feature type="compositionally biased region" description="Low complexity" evidence="2">
    <location>
        <begin position="170"/>
        <end position="184"/>
    </location>
</feature>
<keyword evidence="1" id="KW-0175">Coiled coil</keyword>
<dbReference type="AlphaFoldDB" id="U4UPR2"/>
<feature type="region of interest" description="Disordered" evidence="2">
    <location>
        <begin position="166"/>
        <end position="309"/>
    </location>
</feature>